<dbReference type="EMBL" id="CP143790">
    <property type="protein sequence ID" value="WVN90470.1"/>
    <property type="molecule type" value="Genomic_DNA"/>
</dbReference>
<dbReference type="KEGG" id="cdep:91089915"/>
<protein>
    <submittedName>
        <fullName evidence="2">Uncharacterized protein</fullName>
    </submittedName>
</protein>
<reference evidence="2" key="1">
    <citation type="submission" date="2016-06" db="EMBL/GenBank/DDBJ databases">
        <authorList>
            <person name="Cuomo C."/>
            <person name="Litvintseva A."/>
            <person name="Heitman J."/>
            <person name="Chen Y."/>
            <person name="Sun S."/>
            <person name="Springer D."/>
            <person name="Dromer F."/>
            <person name="Young S."/>
            <person name="Zeng Q."/>
            <person name="Chapman S."/>
            <person name="Gujja S."/>
            <person name="Saif S."/>
            <person name="Birren B."/>
        </authorList>
    </citation>
    <scope>NUCLEOTIDE SEQUENCE</scope>
    <source>
        <strain evidence="2">CBS 7841</strain>
    </source>
</reference>
<keyword evidence="3" id="KW-1185">Reference proteome</keyword>
<feature type="region of interest" description="Disordered" evidence="1">
    <location>
        <begin position="1"/>
        <end position="24"/>
    </location>
</feature>
<name>A0AAJ8JXY3_9TREE</name>
<reference evidence="2" key="2">
    <citation type="journal article" date="2022" name="Elife">
        <title>Obligate sexual reproduction of a homothallic fungus closely related to the Cryptococcus pathogenic species complex.</title>
        <authorList>
            <person name="Passer A.R."/>
            <person name="Clancey S.A."/>
            <person name="Shea T."/>
            <person name="David-Palma M."/>
            <person name="Averette A.F."/>
            <person name="Boekhout T."/>
            <person name="Porcel B.M."/>
            <person name="Nowrousian M."/>
            <person name="Cuomo C.A."/>
            <person name="Sun S."/>
            <person name="Heitman J."/>
            <person name="Coelho M.A."/>
        </authorList>
    </citation>
    <scope>NUCLEOTIDE SEQUENCE</scope>
    <source>
        <strain evidence="2">CBS 7841</strain>
    </source>
</reference>
<sequence>MSGGFIDSATSAPYRNELSQPPDTPQIIARLTPKQEAKLRTHLDDRLASLERDERTFNLKSIPSLLSRLAPLLQLILQIPPYQPFSHIRTSYLLTLTAVIPSYIAALPLHQNGIGQREEGIATRKVLQDVLQFLGEVDRGWMAVLNRMGWTPPPSIISATKKAYEEGQVLVGGRAIRVEYGGQVDLTERIRLRSILVSGRSKIEAWARSYGSFPGSSFPASVPTAVPQGSMMDRTTGDADLGDSWETEILNIWNQTLEELAEGIDGCKQDV</sequence>
<reference evidence="2" key="3">
    <citation type="submission" date="2024-01" db="EMBL/GenBank/DDBJ databases">
        <authorList>
            <person name="Coelho M.A."/>
            <person name="David-Palma M."/>
            <person name="Shea T."/>
            <person name="Sun S."/>
            <person name="Cuomo C.A."/>
            <person name="Heitman J."/>
        </authorList>
    </citation>
    <scope>NUCLEOTIDE SEQUENCE</scope>
    <source>
        <strain evidence="2">CBS 7841</strain>
    </source>
</reference>
<gene>
    <name evidence="2" type="ORF">L203_105706</name>
</gene>
<dbReference type="GeneID" id="91089915"/>
<dbReference type="AlphaFoldDB" id="A0AAJ8JXY3"/>
<proteinExistence type="predicted"/>
<evidence type="ECO:0000313" key="2">
    <source>
        <dbReference type="EMBL" id="WVN90470.1"/>
    </source>
</evidence>
<dbReference type="Proteomes" id="UP000094043">
    <property type="component" value="Chromosome 7"/>
</dbReference>
<organism evidence="2 3">
    <name type="scientific">Cryptococcus depauperatus CBS 7841</name>
    <dbReference type="NCBI Taxonomy" id="1295531"/>
    <lineage>
        <taxon>Eukaryota</taxon>
        <taxon>Fungi</taxon>
        <taxon>Dikarya</taxon>
        <taxon>Basidiomycota</taxon>
        <taxon>Agaricomycotina</taxon>
        <taxon>Tremellomycetes</taxon>
        <taxon>Tremellales</taxon>
        <taxon>Cryptococcaceae</taxon>
        <taxon>Cryptococcus</taxon>
    </lineage>
</organism>
<evidence type="ECO:0000256" key="1">
    <source>
        <dbReference type="SAM" id="MobiDB-lite"/>
    </source>
</evidence>
<accession>A0AAJ8JXY3</accession>
<dbReference type="RefSeq" id="XP_066071170.1">
    <property type="nucleotide sequence ID" value="XM_066215073.1"/>
</dbReference>
<evidence type="ECO:0000313" key="3">
    <source>
        <dbReference type="Proteomes" id="UP000094043"/>
    </source>
</evidence>
<feature type="compositionally biased region" description="Polar residues" evidence="1">
    <location>
        <begin position="8"/>
        <end position="21"/>
    </location>
</feature>